<organism evidence="2 3">
    <name type="scientific">Elizabethkingia ursingii</name>
    <dbReference type="NCBI Taxonomy" id="1756150"/>
    <lineage>
        <taxon>Bacteria</taxon>
        <taxon>Pseudomonadati</taxon>
        <taxon>Bacteroidota</taxon>
        <taxon>Flavobacteriia</taxon>
        <taxon>Flavobacteriales</taxon>
        <taxon>Weeksellaceae</taxon>
        <taxon>Elizabethkingia</taxon>
    </lineage>
</organism>
<evidence type="ECO:0000256" key="1">
    <source>
        <dbReference type="ARBA" id="ARBA00022649"/>
    </source>
</evidence>
<evidence type="ECO:0000313" key="3">
    <source>
        <dbReference type="Proteomes" id="UP000190016"/>
    </source>
</evidence>
<proteinExistence type="predicted"/>
<dbReference type="Gene3D" id="3.30.2310.20">
    <property type="entry name" value="RelE-like"/>
    <property type="match status" value="1"/>
</dbReference>
<keyword evidence="1" id="KW-1277">Toxin-antitoxin system</keyword>
<dbReference type="EMBL" id="MBDS01000017">
    <property type="protein sequence ID" value="OPB87111.1"/>
    <property type="molecule type" value="Genomic_DNA"/>
</dbReference>
<keyword evidence="3" id="KW-1185">Reference proteome</keyword>
<protein>
    <submittedName>
        <fullName evidence="2">Addiction module toxin RelE</fullName>
    </submittedName>
</protein>
<reference evidence="2 3" key="1">
    <citation type="submission" date="2016-07" db="EMBL/GenBank/DDBJ databases">
        <title>Revisiting the Taxonomy of the Elizabethkingia Genus based on Whole-Genome Sequencing, Optical Mapping, and MALDI-TOF.</title>
        <authorList>
            <person name="Nicholson A.C."/>
        </authorList>
    </citation>
    <scope>NUCLEOTIDE SEQUENCE [LARGE SCALE GENOMIC DNA]</scope>
    <source>
        <strain evidence="2 3">C1558</strain>
    </source>
</reference>
<dbReference type="InterPro" id="IPR007712">
    <property type="entry name" value="RelE/ParE_toxin"/>
</dbReference>
<dbReference type="InterPro" id="IPR035093">
    <property type="entry name" value="RelE/ParE_toxin_dom_sf"/>
</dbReference>
<accession>A0ABX3N7H7</accession>
<name>A0ABX3N7H7_9FLAO</name>
<sequence length="99" mass="11815">MAARKIVWAQKANLERKAILEYWIERNKSKKFSIKLNKLIISTIKQIAETPSIGRKTDLENVRVKIIHDYLLFYEFDEDYLKVLALWDGRRDESSLQMK</sequence>
<comment type="caution">
    <text evidence="2">The sequence shown here is derived from an EMBL/GenBank/DDBJ whole genome shotgun (WGS) entry which is preliminary data.</text>
</comment>
<dbReference type="Pfam" id="PF05016">
    <property type="entry name" value="ParE_toxin"/>
    <property type="match status" value="1"/>
</dbReference>
<dbReference type="RefSeq" id="WP_078779196.1">
    <property type="nucleotide sequence ID" value="NZ_MBDS01000017.1"/>
</dbReference>
<evidence type="ECO:0000313" key="2">
    <source>
        <dbReference type="EMBL" id="OPB87111.1"/>
    </source>
</evidence>
<gene>
    <name evidence="2" type="ORF">BB021_11420</name>
</gene>
<dbReference type="Proteomes" id="UP000190016">
    <property type="component" value="Unassembled WGS sequence"/>
</dbReference>